<comment type="caution">
    <text evidence="4">The sequence shown here is derived from an EMBL/GenBank/DDBJ whole genome shotgun (WGS) entry which is preliminary data.</text>
</comment>
<name>A0AAV9I2X4_9RHOD</name>
<keyword evidence="1" id="KW-0378">Hydrolase</keyword>
<dbReference type="InterPro" id="IPR028889">
    <property type="entry name" value="USP"/>
</dbReference>
<comment type="catalytic activity">
    <reaction evidence="1">
        <text>Thiol-dependent hydrolysis of ester, thioester, amide, peptide and isopeptide bonds formed by the C-terminal Gly of ubiquitin (a 76-residue protein attached to proteins as an intracellular targeting signal).</text>
        <dbReference type="EC" id="3.4.19.12"/>
    </reaction>
</comment>
<dbReference type="AlphaFoldDB" id="A0AAV9I2X4"/>
<dbReference type="InterPro" id="IPR018200">
    <property type="entry name" value="USP_CS"/>
</dbReference>
<dbReference type="SUPFAM" id="SSF54001">
    <property type="entry name" value="Cysteine proteinases"/>
    <property type="match status" value="1"/>
</dbReference>
<keyword evidence="5" id="KW-1185">Reference proteome</keyword>
<evidence type="ECO:0000313" key="4">
    <source>
        <dbReference type="EMBL" id="KAK4522536.1"/>
    </source>
</evidence>
<gene>
    <name evidence="4" type="ORF">GAYE_PCTG10G0426</name>
</gene>
<dbReference type="InterPro" id="IPR001394">
    <property type="entry name" value="Peptidase_C19_UCH"/>
</dbReference>
<comment type="similarity">
    <text evidence="1">Belongs to the peptidase C19 family.</text>
</comment>
<keyword evidence="1" id="KW-0788">Thiol protease</keyword>
<organism evidence="4 5">
    <name type="scientific">Galdieria yellowstonensis</name>
    <dbReference type="NCBI Taxonomy" id="3028027"/>
    <lineage>
        <taxon>Eukaryota</taxon>
        <taxon>Rhodophyta</taxon>
        <taxon>Bangiophyceae</taxon>
        <taxon>Galdieriales</taxon>
        <taxon>Galdieriaceae</taxon>
        <taxon>Galdieria</taxon>
    </lineage>
</organism>
<dbReference type="PROSITE" id="PS50235">
    <property type="entry name" value="USP_3"/>
    <property type="match status" value="1"/>
</dbReference>
<protein>
    <recommendedName>
        <fullName evidence="1">Ubiquitin carboxyl-terminal hydrolase</fullName>
        <ecNumber evidence="1">3.4.19.12</ecNumber>
    </recommendedName>
</protein>
<feature type="compositionally biased region" description="Basic and acidic residues" evidence="2">
    <location>
        <begin position="1"/>
        <end position="10"/>
    </location>
</feature>
<feature type="compositionally biased region" description="Polar residues" evidence="2">
    <location>
        <begin position="13"/>
        <end position="28"/>
    </location>
</feature>
<accession>A0AAV9I2X4</accession>
<feature type="region of interest" description="Disordered" evidence="2">
    <location>
        <begin position="1"/>
        <end position="59"/>
    </location>
</feature>
<dbReference type="PANTHER" id="PTHR21646:SF86">
    <property type="entry name" value="UBIQUITIN CARBOXYL-TERMINAL HYDROLASE"/>
    <property type="match status" value="1"/>
</dbReference>
<sequence length="594" mass="67804">MRTRSGRELAESPTRTQQVSSSYATNNAYEKCNDSAFSRKDTTKNHRTVPYGSSPTARKRRLVETPCRIMDSKVGLSSHKLEKELLSDVTDEINSLEDRSFSGDEQLSNVSESSTEDTRVRNRSCAVYKDREIVDSENETVEFLTRQQTLVKDVFASCGAIGLKNLGNTCFMNSVLQALSNTERFRRFLLDEVGDDLLSLVELNQGSDARTQNTNNKESELKVLILKELRDLLKSLWCSQKNSSSVKLEEPNQVDCGLQKTAEIDETKGTPQVQSCKQSLKRKKSKANFISPDGFLSAVWLAIPPFRSLQQADAQEFLHLMLNRVHFETTHLYSSASNKNWEELKDKTKSSGIRNIFGGCIETSIECIQCGEVSRKEQECLDLSLSIPKEFVHFSGRRSARIASFNIQYFEISEKSGFFERARIPSCSLYQCLDLFTEKEVLAHRNKYLCSKCGEYVNAWRTCRLSKLPEVLCVHLLRVYPLQNRYRSSMKVDTHVDFPLNDLRLDKYVSEGLSLSSPNSEQTSMTVYDLCAVIQHHGSGWQSGHYTAFCRHVDGRWYHFNDVQVEHVDESTVRQSEAYILLYSRRSVENLNKN</sequence>
<keyword evidence="1" id="KW-0645">Protease</keyword>
<dbReference type="Pfam" id="PF00443">
    <property type="entry name" value="UCH"/>
    <property type="match status" value="1"/>
</dbReference>
<feature type="domain" description="USP" evidence="3">
    <location>
        <begin position="161"/>
        <end position="586"/>
    </location>
</feature>
<dbReference type="PROSITE" id="PS00972">
    <property type="entry name" value="USP_1"/>
    <property type="match status" value="1"/>
</dbReference>
<feature type="compositionally biased region" description="Basic and acidic residues" evidence="2">
    <location>
        <begin position="31"/>
        <end position="44"/>
    </location>
</feature>
<evidence type="ECO:0000256" key="2">
    <source>
        <dbReference type="SAM" id="MobiDB-lite"/>
    </source>
</evidence>
<dbReference type="Proteomes" id="UP001300502">
    <property type="component" value="Unassembled WGS sequence"/>
</dbReference>
<dbReference type="PROSITE" id="PS00973">
    <property type="entry name" value="USP_2"/>
    <property type="match status" value="1"/>
</dbReference>
<dbReference type="CDD" id="cd02674">
    <property type="entry name" value="Peptidase_C19R"/>
    <property type="match status" value="1"/>
</dbReference>
<keyword evidence="1" id="KW-0833">Ubl conjugation pathway</keyword>
<evidence type="ECO:0000313" key="5">
    <source>
        <dbReference type="Proteomes" id="UP001300502"/>
    </source>
</evidence>
<evidence type="ECO:0000256" key="1">
    <source>
        <dbReference type="RuleBase" id="RU366025"/>
    </source>
</evidence>
<proteinExistence type="inferred from homology"/>
<dbReference type="EC" id="3.4.19.12" evidence="1"/>
<dbReference type="Gene3D" id="3.90.70.10">
    <property type="entry name" value="Cysteine proteinases"/>
    <property type="match status" value="1"/>
</dbReference>
<dbReference type="GO" id="GO:0006508">
    <property type="term" value="P:proteolysis"/>
    <property type="evidence" value="ECO:0007669"/>
    <property type="project" value="UniProtKB-KW"/>
</dbReference>
<dbReference type="GO" id="GO:0004843">
    <property type="term" value="F:cysteine-type deubiquitinase activity"/>
    <property type="evidence" value="ECO:0007669"/>
    <property type="project" value="UniProtKB-UniRule"/>
</dbReference>
<reference evidence="4 5" key="1">
    <citation type="submission" date="2022-07" db="EMBL/GenBank/DDBJ databases">
        <title>Genome-wide signatures of adaptation to extreme environments.</title>
        <authorList>
            <person name="Cho C.H."/>
            <person name="Yoon H.S."/>
        </authorList>
    </citation>
    <scope>NUCLEOTIDE SEQUENCE [LARGE SCALE GENOMIC DNA]</scope>
    <source>
        <strain evidence="4 5">108.79 E11</strain>
    </source>
</reference>
<dbReference type="EMBL" id="JANCYU010000006">
    <property type="protein sequence ID" value="KAK4522536.1"/>
    <property type="molecule type" value="Genomic_DNA"/>
</dbReference>
<dbReference type="InterPro" id="IPR038765">
    <property type="entry name" value="Papain-like_cys_pep_sf"/>
</dbReference>
<evidence type="ECO:0000259" key="3">
    <source>
        <dbReference type="PROSITE" id="PS50235"/>
    </source>
</evidence>
<dbReference type="InterPro" id="IPR050185">
    <property type="entry name" value="Ub_carboxyl-term_hydrolase"/>
</dbReference>
<dbReference type="GO" id="GO:0016579">
    <property type="term" value="P:protein deubiquitination"/>
    <property type="evidence" value="ECO:0007669"/>
    <property type="project" value="InterPro"/>
</dbReference>
<dbReference type="PANTHER" id="PTHR21646">
    <property type="entry name" value="UBIQUITIN CARBOXYL-TERMINAL HYDROLASE"/>
    <property type="match status" value="1"/>
</dbReference>